<organism evidence="7 8">
    <name type="scientific">Shinella sedimenti</name>
    <dbReference type="NCBI Taxonomy" id="2919913"/>
    <lineage>
        <taxon>Bacteria</taxon>
        <taxon>Pseudomonadati</taxon>
        <taxon>Pseudomonadota</taxon>
        <taxon>Alphaproteobacteria</taxon>
        <taxon>Hyphomicrobiales</taxon>
        <taxon>Rhizobiaceae</taxon>
        <taxon>Shinella</taxon>
    </lineage>
</organism>
<accession>A0ABT0CT16</accession>
<geneLocation type="plasmid" evidence="7">
    <name>unnamed</name>
</geneLocation>
<dbReference type="EMBL" id="JAKVIN010000010">
    <property type="protein sequence ID" value="MCJ8151750.1"/>
    <property type="molecule type" value="Genomic_DNA"/>
</dbReference>
<dbReference type="PROSITE" id="PS51187">
    <property type="entry name" value="AUTOINDUCER_SYNTH_2"/>
    <property type="match status" value="1"/>
</dbReference>
<sequence>MLGTLTKKDQICSVYEEMLRGRARVFRDRMKWDVSVHDGKEVDWYDLNADPIYIVSLNGDGHVVGSLRVLPTVGPTMLAREFRTHFRKSIDVQCPTTWECTRFCVHSPLNGGAVSHFNVSAELLSGLCELALQSGIKHIIAVYEPAMERLYRRLGWSPKCISTSWPWLGRTCCGLWDVTRDAAHALRRRTSDR</sequence>
<keyword evidence="7" id="KW-0614">Plasmid</keyword>
<reference evidence="7 8" key="1">
    <citation type="submission" date="2022-02" db="EMBL/GenBank/DDBJ databases">
        <title>Shinella B3.7 sp. nov., isolated from Sediment (Zhairuo Island).</title>
        <authorList>
            <person name="Chen G."/>
        </authorList>
    </citation>
    <scope>NUCLEOTIDE SEQUENCE [LARGE SCALE GENOMIC DNA]</scope>
    <source>
        <strain evidence="7 8">B3.7</strain>
        <plasmid evidence="7">unnamed</plasmid>
    </source>
</reference>
<keyword evidence="2 6" id="KW-0808">Transferase</keyword>
<keyword evidence="1 5" id="KW-0673">Quorum sensing</keyword>
<evidence type="ECO:0000256" key="5">
    <source>
        <dbReference type="PROSITE-ProRule" id="PRU00533"/>
    </source>
</evidence>
<dbReference type="Gene3D" id="3.40.630.30">
    <property type="match status" value="1"/>
</dbReference>
<dbReference type="EC" id="2.3.1.184" evidence="6"/>
<keyword evidence="8" id="KW-1185">Reference proteome</keyword>
<dbReference type="Pfam" id="PF00765">
    <property type="entry name" value="Autoind_synth"/>
    <property type="match status" value="1"/>
</dbReference>
<comment type="catalytic activity">
    <reaction evidence="6">
        <text>a fatty acyl-[ACP] + S-adenosyl-L-methionine = an N-acyl-L-homoserine lactone + S-methyl-5'-thioadenosine + holo-[ACP] + H(+)</text>
        <dbReference type="Rhea" id="RHEA:10096"/>
        <dbReference type="Rhea" id="RHEA-COMP:9685"/>
        <dbReference type="Rhea" id="RHEA-COMP:14125"/>
        <dbReference type="ChEBI" id="CHEBI:15378"/>
        <dbReference type="ChEBI" id="CHEBI:17509"/>
        <dbReference type="ChEBI" id="CHEBI:55474"/>
        <dbReference type="ChEBI" id="CHEBI:59789"/>
        <dbReference type="ChEBI" id="CHEBI:64479"/>
        <dbReference type="ChEBI" id="CHEBI:138651"/>
        <dbReference type="EC" id="2.3.1.184"/>
    </reaction>
</comment>
<evidence type="ECO:0000256" key="3">
    <source>
        <dbReference type="ARBA" id="ARBA00022691"/>
    </source>
</evidence>
<dbReference type="Proteomes" id="UP001201844">
    <property type="component" value="Unassembled WGS sequence"/>
</dbReference>
<dbReference type="InterPro" id="IPR001690">
    <property type="entry name" value="Autoind_synthase"/>
</dbReference>
<evidence type="ECO:0000256" key="6">
    <source>
        <dbReference type="RuleBase" id="RU361135"/>
    </source>
</evidence>
<evidence type="ECO:0000256" key="2">
    <source>
        <dbReference type="ARBA" id="ARBA00022679"/>
    </source>
</evidence>
<keyword evidence="3 6" id="KW-0949">S-adenosyl-L-methionine</keyword>
<protein>
    <recommendedName>
        <fullName evidence="6">Acyl-homoserine-lactone synthase</fullName>
        <ecNumber evidence="6">2.3.1.184</ecNumber>
    </recommendedName>
    <alternativeName>
        <fullName evidence="6">Autoinducer synthesis protein</fullName>
    </alternativeName>
</protein>
<evidence type="ECO:0000256" key="1">
    <source>
        <dbReference type="ARBA" id="ARBA00022654"/>
    </source>
</evidence>
<dbReference type="SUPFAM" id="SSF55729">
    <property type="entry name" value="Acyl-CoA N-acyltransferases (Nat)"/>
    <property type="match status" value="1"/>
</dbReference>
<evidence type="ECO:0000313" key="7">
    <source>
        <dbReference type="EMBL" id="MCJ8151750.1"/>
    </source>
</evidence>
<dbReference type="InterPro" id="IPR016181">
    <property type="entry name" value="Acyl_CoA_acyltransferase"/>
</dbReference>
<dbReference type="PANTHER" id="PTHR39322:SF1">
    <property type="entry name" value="ISOVALERYL-HOMOSERINE LACTONE SYNTHASE"/>
    <property type="match status" value="1"/>
</dbReference>
<keyword evidence="4 5" id="KW-0071">Autoinducer synthesis</keyword>
<gene>
    <name evidence="7" type="ORF">MKI86_21645</name>
</gene>
<comment type="similarity">
    <text evidence="5 6">Belongs to the autoinducer synthase family.</text>
</comment>
<dbReference type="PANTHER" id="PTHR39322">
    <property type="entry name" value="ACYL-HOMOSERINE-LACTONE SYNTHASE"/>
    <property type="match status" value="1"/>
</dbReference>
<dbReference type="RefSeq" id="WP_241605222.1">
    <property type="nucleotide sequence ID" value="NZ_JAKVIN010000010.1"/>
</dbReference>
<evidence type="ECO:0000256" key="4">
    <source>
        <dbReference type="ARBA" id="ARBA00022929"/>
    </source>
</evidence>
<dbReference type="PRINTS" id="PR01549">
    <property type="entry name" value="AUTOINDCRSYN"/>
</dbReference>
<evidence type="ECO:0000313" key="8">
    <source>
        <dbReference type="Proteomes" id="UP001201844"/>
    </source>
</evidence>
<comment type="caution">
    <text evidence="7">The sequence shown here is derived from an EMBL/GenBank/DDBJ whole genome shotgun (WGS) entry which is preliminary data.</text>
</comment>
<proteinExistence type="inferred from homology"/>
<name>A0ABT0CT16_9HYPH</name>